<dbReference type="STRING" id="505345.QV06_09845"/>
<dbReference type="GO" id="GO:0009986">
    <property type="term" value="C:cell surface"/>
    <property type="evidence" value="ECO:0007669"/>
    <property type="project" value="UniProtKB-SubCell"/>
</dbReference>
<keyword evidence="6" id="KW-0472">Membrane</keyword>
<gene>
    <name evidence="9" type="ORF">QV06_09845</name>
</gene>
<organism evidence="9 10">
    <name type="scientific">Gallibacterium genomosp. 3</name>
    <dbReference type="NCBI Taxonomy" id="505345"/>
    <lineage>
        <taxon>Bacteria</taxon>
        <taxon>Pseudomonadati</taxon>
        <taxon>Pseudomonadota</taxon>
        <taxon>Gammaproteobacteria</taxon>
        <taxon>Pasteurellales</taxon>
        <taxon>Pasteurellaceae</taxon>
        <taxon>Gallibacterium</taxon>
    </lineage>
</organism>
<feature type="domain" description="Trimeric autotransporter adhesin YadA-like C-terminal membrane anchor" evidence="8">
    <location>
        <begin position="855"/>
        <end position="910"/>
    </location>
</feature>
<comment type="subcellular location">
    <subcellularLocation>
        <location evidence="2">Cell outer membrane</location>
    </subcellularLocation>
    <subcellularLocation>
        <location evidence="1">Cell surface</location>
    </subcellularLocation>
</comment>
<evidence type="ECO:0000256" key="2">
    <source>
        <dbReference type="ARBA" id="ARBA00004442"/>
    </source>
</evidence>
<sequence>MAGTLVYTDTNGNRVLAENGKYYDTSVVGNKVKANDGLWYDETYVTADGSVDTQAIENAKKAIDADNSVTDKETAKALLEGKSLAQLNDASKLVDPTNGDKSLSNDKVLLSAVNPDGETTSPVTIANLKDNLAVLPTAEETLAKAKADYKPSEHNDKTFEQLSPEELVAELTKAKNALIDRNYKTRVNEVVNALIATELTDASLSKAVTLRDLQTVAQAGLTFMGNDGVSIHRALGTTLHIKGSDTEYVTQAVANASQGTKTANASQYSASNLITHQDGDDTLRIEMKRTPTFDGIVLDGKDGEDGTKGKDGYIGVDKDGNVVVKNGANGLAGTDGKDGKNGASRVITEADIDGTSGENGVSVNLAYKANSKGLAKEDDKGNIVYDDKAATVKLSEGLNFVDGNNTTASIGENGEVKFDLNDKLKNIDSISGKDGEGSLDFGSRDTQIIKKDTNGDIVYKKDDNGEFILDNDGNKIPEKVKEKIIDAGGSVITNIGTPTQENDVANKGYVDSKVSDVDTKVDKLSDTVNTGFTLNTGTQEVVDGKVVVKETGNVGQVKPNTTIVMVDGKNTKVSKVNSGSPDVISYTIEVNGIPMSYVNKDGDTLVKVGDKFIGVNKDGEIDPTIKDTTIAGLRVVNPNYSDPKDNNEDPGLTIDNIADGKVAQGSKQAVNGGQLHATAQSVAVVLGNDFENKDGKVTVKNSTDGIGGTGKTTISEAFKEVVKRANIEVMGDNNITVETNKTEDKKTYTVKLKQDITVGNSITVGKGKVKLTSESATEGTDEPPALNVNNARITGVANGVQDSDVATMGQVRAFAADTTKVINNVNKRISDLTRESRAGIAGAMATAGLQQTSVAGRTTVSVGTATFKGESAVAIGFSKLSDSGKVGIRISGMTTSNGDAGGSVSVGYTW</sequence>
<evidence type="ECO:0000256" key="3">
    <source>
        <dbReference type="ARBA" id="ARBA00022452"/>
    </source>
</evidence>
<dbReference type="InterPro" id="IPR005594">
    <property type="entry name" value="YadA_C"/>
</dbReference>
<dbReference type="SUPFAM" id="SSF54523">
    <property type="entry name" value="Pili subunits"/>
    <property type="match status" value="1"/>
</dbReference>
<keyword evidence="7" id="KW-0998">Cell outer membrane</keyword>
<keyword evidence="5" id="KW-0732">Signal</keyword>
<dbReference type="GO" id="GO:0009279">
    <property type="term" value="C:cell outer membrane"/>
    <property type="evidence" value="ECO:0007669"/>
    <property type="project" value="UniProtKB-SubCell"/>
</dbReference>
<evidence type="ECO:0000256" key="4">
    <source>
        <dbReference type="ARBA" id="ARBA00022692"/>
    </source>
</evidence>
<dbReference type="RefSeq" id="WP_065237984.1">
    <property type="nucleotide sequence ID" value="NZ_JTJR01000044.1"/>
</dbReference>
<keyword evidence="4" id="KW-0812">Transmembrane</keyword>
<dbReference type="Proteomes" id="UP000092626">
    <property type="component" value="Unassembled WGS sequence"/>
</dbReference>
<keyword evidence="3" id="KW-1134">Transmembrane beta strand</keyword>
<accession>A0A1A7PLN5</accession>
<evidence type="ECO:0000256" key="5">
    <source>
        <dbReference type="ARBA" id="ARBA00022729"/>
    </source>
</evidence>
<reference evidence="9 10" key="1">
    <citation type="submission" date="2014-11" db="EMBL/GenBank/DDBJ databases">
        <title>Pan-genome of Gallibacterium spp.</title>
        <authorList>
            <person name="Kudirkiene E."/>
            <person name="Bojesen A.M."/>
        </authorList>
    </citation>
    <scope>NUCLEOTIDE SEQUENCE [LARGE SCALE GENOMIC DNA]</scope>
    <source>
        <strain evidence="9 10">59/S3/89</strain>
    </source>
</reference>
<dbReference type="InterPro" id="IPR045584">
    <property type="entry name" value="Pilin-like"/>
</dbReference>
<dbReference type="EMBL" id="JTJR01000044">
    <property type="protein sequence ID" value="OBX03448.1"/>
    <property type="molecule type" value="Genomic_DNA"/>
</dbReference>
<evidence type="ECO:0000256" key="6">
    <source>
        <dbReference type="ARBA" id="ARBA00023136"/>
    </source>
</evidence>
<evidence type="ECO:0000256" key="7">
    <source>
        <dbReference type="ARBA" id="ARBA00023237"/>
    </source>
</evidence>
<dbReference type="GO" id="GO:0015031">
    <property type="term" value="P:protein transport"/>
    <property type="evidence" value="ECO:0007669"/>
    <property type="project" value="UniProtKB-KW"/>
</dbReference>
<evidence type="ECO:0000313" key="10">
    <source>
        <dbReference type="Proteomes" id="UP000092626"/>
    </source>
</evidence>
<evidence type="ECO:0000256" key="1">
    <source>
        <dbReference type="ARBA" id="ARBA00004241"/>
    </source>
</evidence>
<evidence type="ECO:0000313" key="9">
    <source>
        <dbReference type="EMBL" id="OBX03448.1"/>
    </source>
</evidence>
<proteinExistence type="predicted"/>
<dbReference type="Pfam" id="PF03895">
    <property type="entry name" value="YadA_anchor"/>
    <property type="match status" value="1"/>
</dbReference>
<protein>
    <recommendedName>
        <fullName evidence="8">Trimeric autotransporter adhesin YadA-like C-terminal membrane anchor domain-containing protein</fullName>
    </recommendedName>
</protein>
<dbReference type="Gene3D" id="3.30.1300.30">
    <property type="entry name" value="GSPII I/J protein-like"/>
    <property type="match status" value="1"/>
</dbReference>
<comment type="caution">
    <text evidence="9">The sequence shown here is derived from an EMBL/GenBank/DDBJ whole genome shotgun (WGS) entry which is preliminary data.</text>
</comment>
<dbReference type="AlphaFoldDB" id="A0A1A7PLN5"/>
<dbReference type="PATRIC" id="fig|505345.6.peg.2001"/>
<evidence type="ECO:0000259" key="8">
    <source>
        <dbReference type="Pfam" id="PF03895"/>
    </source>
</evidence>
<dbReference type="Gene3D" id="1.20.5.170">
    <property type="match status" value="1"/>
</dbReference>
<name>A0A1A7PLN5_9PAST</name>